<feature type="region of interest" description="Disordered" evidence="1">
    <location>
        <begin position="232"/>
        <end position="713"/>
    </location>
</feature>
<organism evidence="2 3">
    <name type="scientific">Branchiostoma floridae</name>
    <name type="common">Florida lancelet</name>
    <name type="synonym">Amphioxus</name>
    <dbReference type="NCBI Taxonomy" id="7739"/>
    <lineage>
        <taxon>Eukaryota</taxon>
        <taxon>Metazoa</taxon>
        <taxon>Chordata</taxon>
        <taxon>Cephalochordata</taxon>
        <taxon>Leptocardii</taxon>
        <taxon>Amphioxiformes</taxon>
        <taxon>Branchiostomatidae</taxon>
        <taxon>Branchiostoma</taxon>
    </lineage>
</organism>
<feature type="compositionally biased region" description="Basic and acidic residues" evidence="1">
    <location>
        <begin position="543"/>
        <end position="552"/>
    </location>
</feature>
<feature type="compositionally biased region" description="Polar residues" evidence="1">
    <location>
        <begin position="426"/>
        <end position="437"/>
    </location>
</feature>
<accession>A0A9J7LVW0</accession>
<evidence type="ECO:0000256" key="1">
    <source>
        <dbReference type="SAM" id="MobiDB-lite"/>
    </source>
</evidence>
<feature type="compositionally biased region" description="Basic and acidic residues" evidence="1">
    <location>
        <begin position="671"/>
        <end position="701"/>
    </location>
</feature>
<feature type="compositionally biased region" description="Polar residues" evidence="1">
    <location>
        <begin position="571"/>
        <end position="592"/>
    </location>
</feature>
<reference evidence="3" key="2">
    <citation type="submission" date="2025-08" db="UniProtKB">
        <authorList>
            <consortium name="RefSeq"/>
        </authorList>
    </citation>
    <scope>IDENTIFICATION</scope>
    <source>
        <strain evidence="3">S238N-H82</strain>
        <tissue evidence="3">Testes</tissue>
    </source>
</reference>
<feature type="region of interest" description="Disordered" evidence="1">
    <location>
        <begin position="756"/>
        <end position="787"/>
    </location>
</feature>
<feature type="compositionally biased region" description="Polar residues" evidence="1">
    <location>
        <begin position="260"/>
        <end position="272"/>
    </location>
</feature>
<feature type="compositionally biased region" description="Basic and acidic residues" evidence="1">
    <location>
        <begin position="475"/>
        <end position="494"/>
    </location>
</feature>
<reference evidence="2" key="1">
    <citation type="journal article" date="2020" name="Nat. Ecol. Evol.">
        <title>Deeply conserved synteny resolves early events in vertebrate evolution.</title>
        <authorList>
            <person name="Simakov O."/>
            <person name="Marletaz F."/>
            <person name="Yue J.X."/>
            <person name="O'Connell B."/>
            <person name="Jenkins J."/>
            <person name="Brandt A."/>
            <person name="Calef R."/>
            <person name="Tung C.H."/>
            <person name="Huang T.K."/>
            <person name="Schmutz J."/>
            <person name="Satoh N."/>
            <person name="Yu J.K."/>
            <person name="Putnam N.H."/>
            <person name="Green R.E."/>
            <person name="Rokhsar D.S."/>
        </authorList>
    </citation>
    <scope>NUCLEOTIDE SEQUENCE [LARGE SCALE GENOMIC DNA]</scope>
    <source>
        <strain evidence="2">S238N-H82</strain>
    </source>
</reference>
<dbReference type="GeneID" id="118424951"/>
<dbReference type="OrthoDB" id="10658796at2759"/>
<feature type="compositionally biased region" description="Basic and acidic residues" evidence="1">
    <location>
        <begin position="509"/>
        <end position="519"/>
    </location>
</feature>
<sequence length="1057" mass="116172">MEEDGLVANQQDQNVAAEKNQHVDGPDTSRPQIDSGCYSIDNSSCRPGQNGGSMVKDKVETSARVEQQDNIAVKDSEAVVTEQPLPPRPCEIEDNTPSFPVTGPPISDNGDTTANVHEKASPTQNIQNEKEELGMPHLDTQHNASGETLRVSGDKTVSLNKTTEQPNLDKLHSRTVAVQEKMKEIETKMCETRTILAHRRQDVDPATLQKIVHATCQEILKDRESLLSYAEMTGGSTCPEPAPNIRKGSPGLRDPKAAHTNLSVSTTSSASDIPSPMEDQHVSTAGEEQAEENAKCPGSVLKDDKQPEMSKVDASDSMFLESKDTQGHSAENVRTNLAKAEHTNLDSTTSSSSNILCPAEDPHQVNTALEEHTEKCPESVLKGDEKPKMSKVDTPESSCRVKESKNTQDHSTYKKEASDVTKQENDLGQMQECSDSPSQREECAPVDPLLKEQLGGLAYNLGPSDSRKNGNKQPGGERQKEILTGDKDRNKQAGDKTQNAKMSRKKKKAETQLADKKENGVLPSPAKEEGNLKSPEAETNCLETKEQSEESVKNAVVPSPVKKDQEKTKNKGQVASNNPGKNVQSEKVLSNTQKKRGQSGKPKSEVFSKNASEDKDKTGIPSNSNTQVKMKKKRRGSEEPAECGVLSQNSPKDDDPEDKEGTNRVPCITQEKTELSEEPKSDILSKDPLIMKKDPPEDKDNICIPSNSGVERGQTEKLANHEDSDDITTVKKVWRQNILPEEGDAASKKENFNKAEIHAEKKGQIVGGRKQEKNARSKRGDGKSSINLTMDSLISPLNDVGKKYDLIVQTPDSTISSYDSNRTLLEDTKTLTMVITKNWMNLKKSSLWFGFLMARSQKEEPPDMTSFLMTNVTGISMDQDALIYNVQHQYEDLLGDADEDDQDGYNPPPEWLAQEYDNIADEDLYLGSEDAIASPETAVTGPLFCSEAPDNGQMAVGGGDSICLLNNQDLRHIGDHSSQHLPTTQELPNVPVLAYELSLEEEIRHYRRVDRGMTVTVLGLGEQVVSSTRIRNPTTLQEHILQHTADKARISHNSLSL</sequence>
<evidence type="ECO:0000313" key="2">
    <source>
        <dbReference type="Proteomes" id="UP000001554"/>
    </source>
</evidence>
<dbReference type="Proteomes" id="UP000001554">
    <property type="component" value="Chromosome 10"/>
</dbReference>
<feature type="compositionally biased region" description="Polar residues" evidence="1">
    <location>
        <begin position="109"/>
        <end position="125"/>
    </location>
</feature>
<dbReference type="KEGG" id="bfo:118424951"/>
<proteinExistence type="predicted"/>
<feature type="compositionally biased region" description="Basic and acidic residues" evidence="1">
    <location>
        <begin position="602"/>
        <end position="618"/>
    </location>
</feature>
<evidence type="ECO:0000313" key="3">
    <source>
        <dbReference type="RefSeq" id="XP_035689651.1"/>
    </source>
</evidence>
<keyword evidence="2" id="KW-1185">Reference proteome</keyword>
<dbReference type="AlphaFoldDB" id="A0A9J7LVW0"/>
<protein>
    <submittedName>
        <fullName evidence="3">Uncharacterized protein LOC118424951</fullName>
    </submittedName>
</protein>
<feature type="compositionally biased region" description="Basic and acidic residues" evidence="1">
    <location>
        <begin position="301"/>
        <end position="314"/>
    </location>
</feature>
<feature type="compositionally biased region" description="Basic and acidic residues" evidence="1">
    <location>
        <begin position="756"/>
        <end position="782"/>
    </location>
</feature>
<dbReference type="RefSeq" id="XP_035689651.1">
    <property type="nucleotide sequence ID" value="XM_035833758.1"/>
</dbReference>
<feature type="compositionally biased region" description="Basic and acidic residues" evidence="1">
    <location>
        <begin position="55"/>
        <end position="77"/>
    </location>
</feature>
<feature type="region of interest" description="Disordered" evidence="1">
    <location>
        <begin position="1"/>
        <end position="125"/>
    </location>
</feature>
<name>A0A9J7LVW0_BRAFL</name>
<feature type="compositionally biased region" description="Basic and acidic residues" evidence="1">
    <location>
        <begin position="369"/>
        <end position="425"/>
    </location>
</feature>
<gene>
    <name evidence="3" type="primary">LOC118424951</name>
</gene>